<comment type="catalytic activity">
    <reaction evidence="1">
        <text>Thiol-dependent hydrolysis of ester, thioester, amide, peptide and isopeptide bonds formed by the C-terminal Gly of ubiquitin (a 76-residue protein attached to proteins as an intracellular targeting signal).</text>
        <dbReference type="EC" id="3.4.19.12"/>
    </reaction>
</comment>
<dbReference type="Pfam" id="PF00443">
    <property type="entry name" value="UCH"/>
    <property type="match status" value="1"/>
</dbReference>
<evidence type="ECO:0000256" key="1">
    <source>
        <dbReference type="ARBA" id="ARBA00000707"/>
    </source>
</evidence>
<feature type="compositionally biased region" description="Basic and acidic residues" evidence="3">
    <location>
        <begin position="271"/>
        <end position="282"/>
    </location>
</feature>
<dbReference type="Gene3D" id="3.90.70.10">
    <property type="entry name" value="Cysteine proteinases"/>
    <property type="match status" value="2"/>
</dbReference>
<feature type="domain" description="USP" evidence="4">
    <location>
        <begin position="677"/>
        <end position="1096"/>
    </location>
</feature>
<reference evidence="7" key="1">
    <citation type="submission" date="2017-02" db="UniProtKB">
        <authorList>
            <consortium name="WormBaseParasite"/>
        </authorList>
    </citation>
    <scope>IDENTIFICATION</scope>
</reference>
<dbReference type="InterPro" id="IPR038765">
    <property type="entry name" value="Papain-like_cys_pep_sf"/>
</dbReference>
<organism evidence="7">
    <name type="scientific">Taenia asiatica</name>
    <name type="common">Asian tapeworm</name>
    <dbReference type="NCBI Taxonomy" id="60517"/>
    <lineage>
        <taxon>Eukaryota</taxon>
        <taxon>Metazoa</taxon>
        <taxon>Spiralia</taxon>
        <taxon>Lophotrochozoa</taxon>
        <taxon>Platyhelminthes</taxon>
        <taxon>Cestoda</taxon>
        <taxon>Eucestoda</taxon>
        <taxon>Cyclophyllidea</taxon>
        <taxon>Taeniidae</taxon>
        <taxon>Taenia</taxon>
    </lineage>
</organism>
<dbReference type="InterPro" id="IPR018200">
    <property type="entry name" value="USP_CS"/>
</dbReference>
<dbReference type="PANTHER" id="PTHR21646">
    <property type="entry name" value="UBIQUITIN CARBOXYL-TERMINAL HYDROLASE"/>
    <property type="match status" value="1"/>
</dbReference>
<dbReference type="EC" id="3.4.19.12" evidence="2"/>
<accession>A0A0R3WA21</accession>
<dbReference type="GO" id="GO:0004843">
    <property type="term" value="F:cysteine-type deubiquitinase activity"/>
    <property type="evidence" value="ECO:0007669"/>
    <property type="project" value="UniProtKB-EC"/>
</dbReference>
<evidence type="ECO:0000313" key="7">
    <source>
        <dbReference type="WBParaSite" id="TASK_0000735201-mRNA-1"/>
    </source>
</evidence>
<keyword evidence="6" id="KW-1185">Reference proteome</keyword>
<dbReference type="EMBL" id="UYRS01018606">
    <property type="protein sequence ID" value="VDK38235.1"/>
    <property type="molecule type" value="Genomic_DNA"/>
</dbReference>
<dbReference type="OrthoDB" id="292964at2759"/>
<name>A0A0R3WA21_TAEAS</name>
<sequence>MFSFAVSKEQCSRIKNVFNDLKDERNVLNFQNINDLLGHYAPEAVVQEELSYDELNECFLQSQETTNVSKWLFDSRLTLASSALNLPSKLSIMSTSTGSKSICMFSSQTQAGVIFNSIDFDDTLQRFVPPRLMHIVFGLPLPPSESETSKVIMLWLHYMIVQPFKQGSQWFIVSSQHWPSLVKQGSILGLKLSHHCEKYDSYHPISLYKELFTAASIPIRRVPLRRISPQNKTRSLSYAGGLNTRMLEKPVQYQRPLQRLFKRRSLHREMKAEKKAGRDMTQHSHQRRYSKSSNHSVNLPSGGEVASYSGGTKSREEMRMVAHLIYFFQSNVKISGEPVLLEEIAQSPLIAMDRRLAERLQCWSGLNSNSIGITGNGQLMPSYLILNTPVYDDSKDEVMELHALEIGVYWIVGGKPKVPPTKRVITDTGVPKNPQLFVSPFSPAYGGANEMPTTSGKKWPAKKRLVSTIEELGANPTWIGFRRPGAFNSNTYTRSISVPGKNWSTSNHECIYVRPEKLSGRSLRFAFSRCHTILEVCEVVSKAFSDYRNHDLTPDTYRMWFIKNAEGADASRQKPKLNQTTKPASGSSDTNTSDDEKDNGNNPLAKRICLAPVDFKAIGDQQLGRFLADQDPSALYNRELFDPYEKCSKKFEFVIECLQQANSWPLGQRPSEAGPFVGLKNTGNTCYFNSVIQCLRMTPLLEDRIRSLANEYIKLLDQMMQEGPANPRILRHAFVQKAPTFESFVQQDAHEFLIIFLDSLNEELKQKQASSKAGTLKPRDSRRKSIITNNSCAAAQTWRAFCAENDSPITSIFYGLCESRCQFEECSHKTSSFDFFASLTLPLPVDEVNSITLTVVPSNVAVPEKCRLESNHSITLDFLRQQVSRRYKCSPSQVFLGQYYNGILTVRSSPGREVLAIVQNRILVPLQSPLLEEAADQRELHGSPIVLQLSSNTTNEKLYDTVQKSISRYHKSSDTDRRYYKTSNKMGSTAKIRQLISLKRFHATNRGWRKSSNLVHFPLTSLDMKTYLSKEANCVNTIYDLYGVVNHMGRLDAGHYYAFIRVEDGRWFRVNDMQYSEVREESVVTPHAYILFYQRRHNA</sequence>
<dbReference type="GO" id="GO:0016579">
    <property type="term" value="P:protein deubiquitination"/>
    <property type="evidence" value="ECO:0007669"/>
    <property type="project" value="InterPro"/>
</dbReference>
<dbReference type="STRING" id="60517.A0A0R3WA21"/>
<feature type="region of interest" description="Disordered" evidence="3">
    <location>
        <begin position="570"/>
        <end position="603"/>
    </location>
</feature>
<protein>
    <recommendedName>
        <fullName evidence="2">ubiquitinyl hydrolase 1</fullName>
        <ecNumber evidence="2">3.4.19.12</ecNumber>
    </recommendedName>
</protein>
<gene>
    <name evidence="5" type="ORF">TASK_LOCUS7353</name>
</gene>
<evidence type="ECO:0000256" key="2">
    <source>
        <dbReference type="ARBA" id="ARBA00012759"/>
    </source>
</evidence>
<dbReference type="InterPro" id="IPR001394">
    <property type="entry name" value="Peptidase_C19_UCH"/>
</dbReference>
<dbReference type="InterPro" id="IPR028889">
    <property type="entry name" value="USP"/>
</dbReference>
<dbReference type="InterPro" id="IPR050185">
    <property type="entry name" value="Ub_carboxyl-term_hydrolase"/>
</dbReference>
<evidence type="ECO:0000313" key="6">
    <source>
        <dbReference type="Proteomes" id="UP000282613"/>
    </source>
</evidence>
<dbReference type="SUPFAM" id="SSF54001">
    <property type="entry name" value="Cysteine proteinases"/>
    <property type="match status" value="1"/>
</dbReference>
<feature type="compositionally biased region" description="Polar residues" evidence="3">
    <location>
        <begin position="576"/>
        <end position="591"/>
    </location>
</feature>
<evidence type="ECO:0000259" key="4">
    <source>
        <dbReference type="PROSITE" id="PS50235"/>
    </source>
</evidence>
<dbReference type="PROSITE" id="PS50235">
    <property type="entry name" value="USP_3"/>
    <property type="match status" value="1"/>
</dbReference>
<dbReference type="Proteomes" id="UP000282613">
    <property type="component" value="Unassembled WGS sequence"/>
</dbReference>
<dbReference type="PROSITE" id="PS00972">
    <property type="entry name" value="USP_1"/>
    <property type="match status" value="1"/>
</dbReference>
<dbReference type="WBParaSite" id="TASK_0000735201-mRNA-1">
    <property type="protein sequence ID" value="TASK_0000735201-mRNA-1"/>
    <property type="gene ID" value="TASK_0000735201"/>
</dbReference>
<evidence type="ECO:0000256" key="3">
    <source>
        <dbReference type="SAM" id="MobiDB-lite"/>
    </source>
</evidence>
<proteinExistence type="predicted"/>
<dbReference type="AlphaFoldDB" id="A0A0R3WA21"/>
<dbReference type="PROSITE" id="PS00973">
    <property type="entry name" value="USP_2"/>
    <property type="match status" value="1"/>
</dbReference>
<evidence type="ECO:0000313" key="5">
    <source>
        <dbReference type="EMBL" id="VDK38235.1"/>
    </source>
</evidence>
<feature type="region of interest" description="Disordered" evidence="3">
    <location>
        <begin position="271"/>
        <end position="311"/>
    </location>
</feature>
<reference evidence="5 6" key="2">
    <citation type="submission" date="2018-11" db="EMBL/GenBank/DDBJ databases">
        <authorList>
            <consortium name="Pathogen Informatics"/>
        </authorList>
    </citation>
    <scope>NUCLEOTIDE SEQUENCE [LARGE SCALE GENOMIC DNA]</scope>
</reference>